<name>A0A7W7S2D9_9ACTN</name>
<dbReference type="SUPFAM" id="SSF48264">
    <property type="entry name" value="Cytochrome P450"/>
    <property type="match status" value="1"/>
</dbReference>
<dbReference type="PANTHER" id="PTHR46696:SF1">
    <property type="entry name" value="CYTOCHROME P450 YJIB-RELATED"/>
    <property type="match status" value="1"/>
</dbReference>
<dbReference type="GO" id="GO:0016705">
    <property type="term" value="F:oxidoreductase activity, acting on paired donors, with incorporation or reduction of molecular oxygen"/>
    <property type="evidence" value="ECO:0007669"/>
    <property type="project" value="InterPro"/>
</dbReference>
<keyword evidence="4" id="KW-1185">Reference proteome</keyword>
<dbReference type="PRINTS" id="PR00359">
    <property type="entry name" value="BP450"/>
</dbReference>
<dbReference type="RefSeq" id="WP_221466510.1">
    <property type="nucleotide sequence ID" value="NZ_BAABEK010000030.1"/>
</dbReference>
<protein>
    <submittedName>
        <fullName evidence="3">Cytochrome P450</fullName>
    </submittedName>
</protein>
<evidence type="ECO:0000313" key="4">
    <source>
        <dbReference type="Proteomes" id="UP000534286"/>
    </source>
</evidence>
<keyword evidence="2" id="KW-0479">Metal-binding</keyword>
<dbReference type="EMBL" id="JACHJU010000003">
    <property type="protein sequence ID" value="MBB4942654.1"/>
    <property type="molecule type" value="Genomic_DNA"/>
</dbReference>
<evidence type="ECO:0000313" key="3">
    <source>
        <dbReference type="EMBL" id="MBB4942654.1"/>
    </source>
</evidence>
<dbReference type="AlphaFoldDB" id="A0A7W7S2D9"/>
<keyword evidence="2" id="KW-0503">Monooxygenase</keyword>
<dbReference type="GO" id="GO:0020037">
    <property type="term" value="F:heme binding"/>
    <property type="evidence" value="ECO:0007669"/>
    <property type="project" value="InterPro"/>
</dbReference>
<evidence type="ECO:0000256" key="2">
    <source>
        <dbReference type="RuleBase" id="RU000461"/>
    </source>
</evidence>
<dbReference type="Proteomes" id="UP000534286">
    <property type="component" value="Unassembled WGS sequence"/>
</dbReference>
<dbReference type="PANTHER" id="PTHR46696">
    <property type="entry name" value="P450, PUTATIVE (EUROFUNG)-RELATED"/>
    <property type="match status" value="1"/>
</dbReference>
<dbReference type="InterPro" id="IPR001128">
    <property type="entry name" value="Cyt_P450"/>
</dbReference>
<reference evidence="3 4" key="1">
    <citation type="submission" date="2020-08" db="EMBL/GenBank/DDBJ databases">
        <title>Sequencing the genomes of 1000 actinobacteria strains.</title>
        <authorList>
            <person name="Klenk H.-P."/>
        </authorList>
    </citation>
    <scope>NUCLEOTIDE SEQUENCE [LARGE SCALE GENOMIC DNA]</scope>
    <source>
        <strain evidence="3 4">DSM 43023</strain>
    </source>
</reference>
<dbReference type="InterPro" id="IPR017972">
    <property type="entry name" value="Cyt_P450_CS"/>
</dbReference>
<keyword evidence="2" id="KW-0408">Iron</keyword>
<comment type="similarity">
    <text evidence="1 2">Belongs to the cytochrome P450 family.</text>
</comment>
<proteinExistence type="inferred from homology"/>
<accession>A0A7W7S2D9</accession>
<comment type="caution">
    <text evidence="3">The sequence shown here is derived from an EMBL/GenBank/DDBJ whole genome shotgun (WGS) entry which is preliminary data.</text>
</comment>
<dbReference type="GO" id="GO:0004497">
    <property type="term" value="F:monooxygenase activity"/>
    <property type="evidence" value="ECO:0007669"/>
    <property type="project" value="UniProtKB-KW"/>
</dbReference>
<dbReference type="GO" id="GO:0005506">
    <property type="term" value="F:iron ion binding"/>
    <property type="evidence" value="ECO:0007669"/>
    <property type="project" value="InterPro"/>
</dbReference>
<dbReference type="InterPro" id="IPR002397">
    <property type="entry name" value="Cyt_P450_B"/>
</dbReference>
<dbReference type="InterPro" id="IPR036396">
    <property type="entry name" value="Cyt_P450_sf"/>
</dbReference>
<keyword evidence="2" id="KW-0560">Oxidoreductase</keyword>
<evidence type="ECO:0000256" key="1">
    <source>
        <dbReference type="ARBA" id="ARBA00010617"/>
    </source>
</evidence>
<dbReference type="Gene3D" id="1.10.630.10">
    <property type="entry name" value="Cytochrome P450"/>
    <property type="match status" value="1"/>
</dbReference>
<dbReference type="PROSITE" id="PS00086">
    <property type="entry name" value="CYTOCHROME_P450"/>
    <property type="match status" value="1"/>
</dbReference>
<keyword evidence="2" id="KW-0349">Heme</keyword>
<dbReference type="Pfam" id="PF00067">
    <property type="entry name" value="p450"/>
    <property type="match status" value="1"/>
</dbReference>
<sequence length="127" mass="14275">MEELLRYHSIVDWIAFDRVATEDMEIGGQAVRAGEGLFVLGAPANRDHRVFERPDELDVRRGTRNHVAFGYGVHQCLGQNLARAELEIAYRTLFERIPGLRVVGDDDALPFKYGGVIFGLHALPVAW</sequence>
<organism evidence="3 4">
    <name type="scientific">Streptosporangium album</name>
    <dbReference type="NCBI Taxonomy" id="47479"/>
    <lineage>
        <taxon>Bacteria</taxon>
        <taxon>Bacillati</taxon>
        <taxon>Actinomycetota</taxon>
        <taxon>Actinomycetes</taxon>
        <taxon>Streptosporangiales</taxon>
        <taxon>Streptosporangiaceae</taxon>
        <taxon>Streptosporangium</taxon>
    </lineage>
</organism>
<gene>
    <name evidence="3" type="ORF">FHR32_007040</name>
</gene>